<accession>A0A7Y9FE15</accession>
<keyword evidence="4" id="KW-1185">Reference proteome</keyword>
<dbReference type="PANTHER" id="PTHR43102:SF2">
    <property type="entry name" value="GAF DOMAIN-CONTAINING PROTEIN"/>
    <property type="match status" value="1"/>
</dbReference>
<dbReference type="EMBL" id="JACCBK010000001">
    <property type="protein sequence ID" value="NYD85631.1"/>
    <property type="molecule type" value="Genomic_DNA"/>
</dbReference>
<evidence type="ECO:0000313" key="2">
    <source>
        <dbReference type="EMBL" id="NYD85631.1"/>
    </source>
</evidence>
<dbReference type="EMBL" id="BONN01000001">
    <property type="protein sequence ID" value="GIG31361.1"/>
    <property type="molecule type" value="Genomic_DNA"/>
</dbReference>
<dbReference type="RefSeq" id="WP_140457407.1">
    <property type="nucleotide sequence ID" value="NZ_BAABFI010000015.1"/>
</dbReference>
<organism evidence="2 3">
    <name type="scientific">Cellulomonas oligotrophica</name>
    <dbReference type="NCBI Taxonomy" id="931536"/>
    <lineage>
        <taxon>Bacteria</taxon>
        <taxon>Bacillati</taxon>
        <taxon>Actinomycetota</taxon>
        <taxon>Actinomycetes</taxon>
        <taxon>Micrococcales</taxon>
        <taxon>Cellulomonadaceae</taxon>
        <taxon>Cellulomonas</taxon>
    </lineage>
</organism>
<dbReference type="Proteomes" id="UP000618382">
    <property type="component" value="Unassembled WGS sequence"/>
</dbReference>
<dbReference type="Proteomes" id="UP000577956">
    <property type="component" value="Unassembled WGS sequence"/>
</dbReference>
<reference evidence="1 4" key="2">
    <citation type="submission" date="2021-01" db="EMBL/GenBank/DDBJ databases">
        <title>Whole genome shotgun sequence of Cellulomonas oligotrophica NBRC 109435.</title>
        <authorList>
            <person name="Komaki H."/>
            <person name="Tamura T."/>
        </authorList>
    </citation>
    <scope>NUCLEOTIDE SEQUENCE [LARGE SCALE GENOMIC DNA]</scope>
    <source>
        <strain evidence="1 4">NBRC 109435</strain>
    </source>
</reference>
<comment type="caution">
    <text evidence="2">The sequence shown here is derived from an EMBL/GenBank/DDBJ whole genome shotgun (WGS) entry which is preliminary data.</text>
</comment>
<dbReference type="InterPro" id="IPR029016">
    <property type="entry name" value="GAF-like_dom_sf"/>
</dbReference>
<dbReference type="Gene3D" id="3.30.450.40">
    <property type="match status" value="1"/>
</dbReference>
<protein>
    <submittedName>
        <fullName evidence="2">GAF domain-containing protein</fullName>
    </submittedName>
</protein>
<evidence type="ECO:0000313" key="4">
    <source>
        <dbReference type="Proteomes" id="UP000618382"/>
    </source>
</evidence>
<evidence type="ECO:0000313" key="1">
    <source>
        <dbReference type="EMBL" id="GIG31361.1"/>
    </source>
</evidence>
<dbReference type="PANTHER" id="PTHR43102">
    <property type="entry name" value="SLR1143 PROTEIN"/>
    <property type="match status" value="1"/>
</dbReference>
<sequence length="180" mass="19830">MTTTTEQATTTDAPEGAGQHALDVLDRYGLLHSFDGPEHEDLIELATDLTGAELATITLVLPAEGVVRARVGSQVATIDAAESFTAVTVRDRLHPTVVGDMTADPRFADNPYVTGHHRVRAYIGVTVSSVEDEPIATVEVFDTRVREWTDRQVRHMTILGRMVEAHFELRRLLHEAFQGD</sequence>
<reference evidence="2 3" key="1">
    <citation type="submission" date="2020-07" db="EMBL/GenBank/DDBJ databases">
        <title>Sequencing the genomes of 1000 actinobacteria strains.</title>
        <authorList>
            <person name="Klenk H.-P."/>
        </authorList>
    </citation>
    <scope>NUCLEOTIDE SEQUENCE [LARGE SCALE GENOMIC DNA]</scope>
    <source>
        <strain evidence="2 3">DSM 24482</strain>
    </source>
</reference>
<gene>
    <name evidence="2" type="ORF">BKA21_001180</name>
    <name evidence="1" type="ORF">Col01nite_05200</name>
</gene>
<proteinExistence type="predicted"/>
<dbReference type="SUPFAM" id="SSF55781">
    <property type="entry name" value="GAF domain-like"/>
    <property type="match status" value="1"/>
</dbReference>
<evidence type="ECO:0000313" key="3">
    <source>
        <dbReference type="Proteomes" id="UP000577956"/>
    </source>
</evidence>
<name>A0A7Y9FE15_9CELL</name>
<dbReference type="AlphaFoldDB" id="A0A7Y9FE15"/>